<dbReference type="GO" id="GO:0015074">
    <property type="term" value="P:DNA integration"/>
    <property type="evidence" value="ECO:0007669"/>
    <property type="project" value="InterPro"/>
</dbReference>
<proteinExistence type="predicted"/>
<evidence type="ECO:0000313" key="3">
    <source>
        <dbReference type="EMBL" id="THU77397.1"/>
    </source>
</evidence>
<gene>
    <name evidence="3" type="ORF">K435DRAFT_702524</name>
</gene>
<dbReference type="OrthoDB" id="5598396at2759"/>
<evidence type="ECO:0008006" key="5">
    <source>
        <dbReference type="Google" id="ProtNLM"/>
    </source>
</evidence>
<dbReference type="AlphaFoldDB" id="A0A4S8KP20"/>
<dbReference type="InterPro" id="IPR010998">
    <property type="entry name" value="Integrase_recombinase_N"/>
</dbReference>
<keyword evidence="2" id="KW-0233">DNA recombination</keyword>
<sequence length="351" mass="40344">MSLQLTTGSRQPPRLPWPMERLISERAIALGAALDQSTHTSYSSHMNSYISFCHMHNFSTEPTEDTLSFYIVYMCRNSKPIGPRSVKTYLSGICSELEEHFPEVRKIRKSRIVTRTLKGCKRLYSKPIKRKSPLLDTDVLHAIHNIPTDPTHDDLLFFAQLLTGWTALFRLAELCLPDPKKHQNMRKVTRRDSVQWFDQAYGLELPAHKADPFFQGNRPIIKRHPAVDSRLDPYPHFLKYVRSRDHSFPLHWQLWLRSDGTMPTRLWFMNRFRQLFPDKSLAGQSLRAGGATSLALAGAPPYLIQATGRWSSEAWLIYIRKNPTITTALLHRRPNLACVIPSSNQPSTSTQ</sequence>
<dbReference type="SUPFAM" id="SSF56349">
    <property type="entry name" value="DNA breaking-rejoining enzymes"/>
    <property type="match status" value="1"/>
</dbReference>
<dbReference type="SUPFAM" id="SSF47823">
    <property type="entry name" value="lambda integrase-like, N-terminal domain"/>
    <property type="match status" value="1"/>
</dbReference>
<dbReference type="InterPro" id="IPR052925">
    <property type="entry name" value="Phage_Integrase-like_Recomb"/>
</dbReference>
<dbReference type="InterPro" id="IPR011010">
    <property type="entry name" value="DNA_brk_join_enz"/>
</dbReference>
<keyword evidence="4" id="KW-1185">Reference proteome</keyword>
<dbReference type="Gene3D" id="1.10.150.130">
    <property type="match status" value="1"/>
</dbReference>
<dbReference type="PANTHER" id="PTHR34605">
    <property type="entry name" value="PHAGE_INTEGRASE DOMAIN-CONTAINING PROTEIN"/>
    <property type="match status" value="1"/>
</dbReference>
<dbReference type="GO" id="GO:0003677">
    <property type="term" value="F:DNA binding"/>
    <property type="evidence" value="ECO:0007669"/>
    <property type="project" value="UniProtKB-KW"/>
</dbReference>
<dbReference type="InterPro" id="IPR013762">
    <property type="entry name" value="Integrase-like_cat_sf"/>
</dbReference>
<dbReference type="PANTHER" id="PTHR34605:SF3">
    <property type="entry name" value="P CELL-TYPE AGGLUTINATION PROTEIN MAP4-LIKE-RELATED"/>
    <property type="match status" value="1"/>
</dbReference>
<dbReference type="Proteomes" id="UP000297245">
    <property type="component" value="Unassembled WGS sequence"/>
</dbReference>
<protein>
    <recommendedName>
        <fullName evidence="5">Tyr recombinase domain-containing protein</fullName>
    </recommendedName>
</protein>
<evidence type="ECO:0000256" key="1">
    <source>
        <dbReference type="ARBA" id="ARBA00023125"/>
    </source>
</evidence>
<accession>A0A4S8KP20</accession>
<evidence type="ECO:0000256" key="2">
    <source>
        <dbReference type="ARBA" id="ARBA00023172"/>
    </source>
</evidence>
<name>A0A4S8KP20_DENBC</name>
<dbReference type="Gene3D" id="1.10.443.10">
    <property type="entry name" value="Intergrase catalytic core"/>
    <property type="match status" value="1"/>
</dbReference>
<dbReference type="EMBL" id="ML180453">
    <property type="protein sequence ID" value="THU77397.1"/>
    <property type="molecule type" value="Genomic_DNA"/>
</dbReference>
<dbReference type="GO" id="GO:0006310">
    <property type="term" value="P:DNA recombination"/>
    <property type="evidence" value="ECO:0007669"/>
    <property type="project" value="UniProtKB-KW"/>
</dbReference>
<evidence type="ECO:0000313" key="4">
    <source>
        <dbReference type="Proteomes" id="UP000297245"/>
    </source>
</evidence>
<keyword evidence="1" id="KW-0238">DNA-binding</keyword>
<reference evidence="3 4" key="1">
    <citation type="journal article" date="2019" name="Nat. Ecol. Evol.">
        <title>Megaphylogeny resolves global patterns of mushroom evolution.</title>
        <authorList>
            <person name="Varga T."/>
            <person name="Krizsan K."/>
            <person name="Foldi C."/>
            <person name="Dima B."/>
            <person name="Sanchez-Garcia M."/>
            <person name="Sanchez-Ramirez S."/>
            <person name="Szollosi G.J."/>
            <person name="Szarkandi J.G."/>
            <person name="Papp V."/>
            <person name="Albert L."/>
            <person name="Andreopoulos W."/>
            <person name="Angelini C."/>
            <person name="Antonin V."/>
            <person name="Barry K.W."/>
            <person name="Bougher N.L."/>
            <person name="Buchanan P."/>
            <person name="Buyck B."/>
            <person name="Bense V."/>
            <person name="Catcheside P."/>
            <person name="Chovatia M."/>
            <person name="Cooper J."/>
            <person name="Damon W."/>
            <person name="Desjardin D."/>
            <person name="Finy P."/>
            <person name="Geml J."/>
            <person name="Haridas S."/>
            <person name="Hughes K."/>
            <person name="Justo A."/>
            <person name="Karasinski D."/>
            <person name="Kautmanova I."/>
            <person name="Kiss B."/>
            <person name="Kocsube S."/>
            <person name="Kotiranta H."/>
            <person name="LaButti K.M."/>
            <person name="Lechner B.E."/>
            <person name="Liimatainen K."/>
            <person name="Lipzen A."/>
            <person name="Lukacs Z."/>
            <person name="Mihaltcheva S."/>
            <person name="Morgado L.N."/>
            <person name="Niskanen T."/>
            <person name="Noordeloos M.E."/>
            <person name="Ohm R.A."/>
            <person name="Ortiz-Santana B."/>
            <person name="Ovrebo C."/>
            <person name="Racz N."/>
            <person name="Riley R."/>
            <person name="Savchenko A."/>
            <person name="Shiryaev A."/>
            <person name="Soop K."/>
            <person name="Spirin V."/>
            <person name="Szebenyi C."/>
            <person name="Tomsovsky M."/>
            <person name="Tulloss R.E."/>
            <person name="Uehling J."/>
            <person name="Grigoriev I.V."/>
            <person name="Vagvolgyi C."/>
            <person name="Papp T."/>
            <person name="Martin F.M."/>
            <person name="Miettinen O."/>
            <person name="Hibbett D.S."/>
            <person name="Nagy L.G."/>
        </authorList>
    </citation>
    <scope>NUCLEOTIDE SEQUENCE [LARGE SCALE GENOMIC DNA]</scope>
    <source>
        <strain evidence="3 4">CBS 962.96</strain>
    </source>
</reference>
<organism evidence="3 4">
    <name type="scientific">Dendrothele bispora (strain CBS 962.96)</name>
    <dbReference type="NCBI Taxonomy" id="1314807"/>
    <lineage>
        <taxon>Eukaryota</taxon>
        <taxon>Fungi</taxon>
        <taxon>Dikarya</taxon>
        <taxon>Basidiomycota</taxon>
        <taxon>Agaricomycotina</taxon>
        <taxon>Agaricomycetes</taxon>
        <taxon>Agaricomycetidae</taxon>
        <taxon>Agaricales</taxon>
        <taxon>Agaricales incertae sedis</taxon>
        <taxon>Dendrothele</taxon>
    </lineage>
</organism>